<evidence type="ECO:0000256" key="6">
    <source>
        <dbReference type="ARBA" id="ARBA00023136"/>
    </source>
</evidence>
<keyword evidence="5 8" id="KW-1133">Transmembrane helix</keyword>
<keyword evidence="7" id="KW-0281">Fimbrium</keyword>
<evidence type="ECO:0000256" key="3">
    <source>
        <dbReference type="ARBA" id="ARBA00022481"/>
    </source>
</evidence>
<proteinExistence type="inferred from homology"/>
<evidence type="ECO:0000256" key="5">
    <source>
        <dbReference type="ARBA" id="ARBA00022989"/>
    </source>
</evidence>
<organism evidence="9 10">
    <name type="scientific">Ralstonia condita</name>
    <dbReference type="NCBI Taxonomy" id="3058600"/>
    <lineage>
        <taxon>Bacteria</taxon>
        <taxon>Pseudomonadati</taxon>
        <taxon>Pseudomonadota</taxon>
        <taxon>Betaproteobacteria</taxon>
        <taxon>Burkholderiales</taxon>
        <taxon>Burkholderiaceae</taxon>
        <taxon>Ralstonia</taxon>
    </lineage>
</organism>
<evidence type="ECO:0000256" key="1">
    <source>
        <dbReference type="ARBA" id="ARBA00004167"/>
    </source>
</evidence>
<dbReference type="Pfam" id="PF07963">
    <property type="entry name" value="N_methyl"/>
    <property type="match status" value="1"/>
</dbReference>
<evidence type="ECO:0000256" key="8">
    <source>
        <dbReference type="SAM" id="Phobius"/>
    </source>
</evidence>
<dbReference type="InterPro" id="IPR045584">
    <property type="entry name" value="Pilin-like"/>
</dbReference>
<evidence type="ECO:0000256" key="2">
    <source>
        <dbReference type="ARBA" id="ARBA00005233"/>
    </source>
</evidence>
<dbReference type="InterPro" id="IPR012902">
    <property type="entry name" value="N_methyl_site"/>
</dbReference>
<keyword evidence="3" id="KW-0488">Methylation</keyword>
<dbReference type="NCBIfam" id="TIGR02532">
    <property type="entry name" value="IV_pilin_GFxxxE"/>
    <property type="match status" value="1"/>
</dbReference>
<reference evidence="9 10" key="1">
    <citation type="submission" date="2023-07" db="EMBL/GenBank/DDBJ databases">
        <authorList>
            <person name="Peeters C."/>
        </authorList>
    </citation>
    <scope>NUCLEOTIDE SEQUENCE [LARGE SCALE GENOMIC DNA]</scope>
    <source>
        <strain evidence="9 10">LMG 7141</strain>
    </source>
</reference>
<evidence type="ECO:0000256" key="7">
    <source>
        <dbReference type="RuleBase" id="RU000389"/>
    </source>
</evidence>
<comment type="similarity">
    <text evidence="2 7">Belongs to the N-Me-Phe pilin family.</text>
</comment>
<evidence type="ECO:0000313" key="10">
    <source>
        <dbReference type="Proteomes" id="UP001189616"/>
    </source>
</evidence>
<dbReference type="Gene3D" id="3.30.700.10">
    <property type="entry name" value="Glycoprotein, Type 4 Pilin"/>
    <property type="match status" value="1"/>
</dbReference>
<accession>A0ABN9J0K1</accession>
<dbReference type="PANTHER" id="PTHR30093:SF44">
    <property type="entry name" value="TYPE II SECRETION SYSTEM CORE PROTEIN G"/>
    <property type="match status" value="1"/>
</dbReference>
<dbReference type="SUPFAM" id="SSF54523">
    <property type="entry name" value="Pili subunits"/>
    <property type="match status" value="1"/>
</dbReference>
<feature type="transmembrane region" description="Helical" evidence="8">
    <location>
        <begin position="12"/>
        <end position="37"/>
    </location>
</feature>
<protein>
    <submittedName>
        <fullName evidence="9">Fimbrial protein</fullName>
    </submittedName>
</protein>
<comment type="caution">
    <text evidence="9">The sequence shown here is derived from an EMBL/GenBank/DDBJ whole genome shotgun (WGS) entry which is preliminary data.</text>
</comment>
<dbReference type="PANTHER" id="PTHR30093">
    <property type="entry name" value="GENERAL SECRETION PATHWAY PROTEIN G"/>
    <property type="match status" value="1"/>
</dbReference>
<keyword evidence="4 8" id="KW-0812">Transmembrane</keyword>
<dbReference type="Pfam" id="PF00114">
    <property type="entry name" value="Pilin"/>
    <property type="match status" value="1"/>
</dbReference>
<dbReference type="EMBL" id="CATYWO010000004">
    <property type="protein sequence ID" value="CAJ0795567.1"/>
    <property type="molecule type" value="Genomic_DNA"/>
</dbReference>
<dbReference type="PROSITE" id="PS00409">
    <property type="entry name" value="PROKAR_NTER_METHYL"/>
    <property type="match status" value="1"/>
</dbReference>
<sequence length="164" mass="16826">MKSMRLNKRVQKGFTLIELMIVVAIVGILAAIALPAYNNYMIKSKLTEATTDLDAARAALAEAYATNGLFPATANSPIPPLGSNAHYVTAMTYTQQSSGSNVSVVLTLGSTGAAAIDGSFLGLFGTGNPDGTVSWVCGTATAANSASAAGVTTMYAYLPANCQH</sequence>
<gene>
    <name evidence="9" type="primary">pilE1</name>
    <name evidence="9" type="ORF">LMG7141_03110</name>
</gene>
<name>A0ABN9J0K1_9RALS</name>
<keyword evidence="6 8" id="KW-0472">Membrane</keyword>
<comment type="subcellular location">
    <subcellularLocation>
        <location evidence="1">Membrane</location>
        <topology evidence="1">Single-pass membrane protein</topology>
    </subcellularLocation>
</comment>
<dbReference type="InterPro" id="IPR001082">
    <property type="entry name" value="Pilin"/>
</dbReference>
<evidence type="ECO:0000256" key="4">
    <source>
        <dbReference type="ARBA" id="ARBA00022692"/>
    </source>
</evidence>
<evidence type="ECO:0000313" key="9">
    <source>
        <dbReference type="EMBL" id="CAJ0795567.1"/>
    </source>
</evidence>
<dbReference type="Proteomes" id="UP001189616">
    <property type="component" value="Unassembled WGS sequence"/>
</dbReference>
<keyword evidence="10" id="KW-1185">Reference proteome</keyword>